<name>A0A1F5AI63_9BACT</name>
<organism evidence="9 10">
    <name type="scientific">Candidatus Sediminicultor quintus</name>
    <dbReference type="NCBI Taxonomy" id="1797291"/>
    <lineage>
        <taxon>Bacteria</taxon>
        <taxon>Pseudomonadati</taxon>
        <taxon>Atribacterota</taxon>
        <taxon>Candidatus Phoenicimicrobiia</taxon>
        <taxon>Candidatus Pheonicimicrobiales</taxon>
        <taxon>Candidatus Phoenicimicrobiaceae</taxon>
        <taxon>Candidatus Sediminicultor</taxon>
    </lineage>
</organism>
<feature type="domain" description="Aspartokinase ACT" evidence="8">
    <location>
        <begin position="28"/>
        <end position="83"/>
    </location>
</feature>
<sequence length="87" mass="9542">MPSLKITKEIAEKIGVQQINTDCNLAKVSIVDDGIAKEAGIALRMFRALSRSGIHMETINTSRIRISCLIKLAQLDKAAKALQSVEY</sequence>
<evidence type="ECO:0000313" key="10">
    <source>
        <dbReference type="Proteomes" id="UP000177701"/>
    </source>
</evidence>
<accession>A0A1F5AI63</accession>
<dbReference type="PANTHER" id="PTHR21499:SF3">
    <property type="entry name" value="ASPARTOKINASE"/>
    <property type="match status" value="1"/>
</dbReference>
<dbReference type="Pfam" id="PF22468">
    <property type="entry name" value="ACT_9"/>
    <property type="match status" value="1"/>
</dbReference>
<keyword evidence="4" id="KW-0547">Nucleotide-binding</keyword>
<dbReference type="InterPro" id="IPR045865">
    <property type="entry name" value="ACT-like_dom_sf"/>
</dbReference>
<dbReference type="GO" id="GO:0005829">
    <property type="term" value="C:cytosol"/>
    <property type="evidence" value="ECO:0007669"/>
    <property type="project" value="TreeGrafter"/>
</dbReference>
<keyword evidence="5" id="KW-0418">Kinase</keyword>
<dbReference type="GO" id="GO:0004072">
    <property type="term" value="F:aspartate kinase activity"/>
    <property type="evidence" value="ECO:0007669"/>
    <property type="project" value="UniProtKB-EC"/>
</dbReference>
<dbReference type="Proteomes" id="UP000177701">
    <property type="component" value="Unassembled WGS sequence"/>
</dbReference>
<dbReference type="AlphaFoldDB" id="A0A1F5AI63"/>
<dbReference type="EC" id="2.7.2.4" evidence="2"/>
<comment type="caution">
    <text evidence="9">The sequence shown here is derived from an EMBL/GenBank/DDBJ whole genome shotgun (WGS) entry which is preliminary data.</text>
</comment>
<dbReference type="GO" id="GO:0005524">
    <property type="term" value="F:ATP binding"/>
    <property type="evidence" value="ECO:0007669"/>
    <property type="project" value="UniProtKB-KW"/>
</dbReference>
<evidence type="ECO:0000256" key="4">
    <source>
        <dbReference type="ARBA" id="ARBA00022741"/>
    </source>
</evidence>
<keyword evidence="3" id="KW-0808">Transferase</keyword>
<dbReference type="Gene3D" id="3.30.2130.10">
    <property type="entry name" value="VC0802-like"/>
    <property type="match status" value="1"/>
</dbReference>
<protein>
    <recommendedName>
        <fullName evidence="2">aspartate kinase</fullName>
        <ecNumber evidence="2">2.7.2.4</ecNumber>
    </recommendedName>
</protein>
<evidence type="ECO:0000256" key="3">
    <source>
        <dbReference type="ARBA" id="ARBA00022679"/>
    </source>
</evidence>
<dbReference type="GO" id="GO:0009089">
    <property type="term" value="P:lysine biosynthetic process via diaminopimelate"/>
    <property type="evidence" value="ECO:0007669"/>
    <property type="project" value="TreeGrafter"/>
</dbReference>
<reference evidence="9 10" key="1">
    <citation type="journal article" date="2016" name="Nat. Commun.">
        <title>Thousands of microbial genomes shed light on interconnected biogeochemical processes in an aquifer system.</title>
        <authorList>
            <person name="Anantharaman K."/>
            <person name="Brown C.T."/>
            <person name="Hug L.A."/>
            <person name="Sharon I."/>
            <person name="Castelle C.J."/>
            <person name="Probst A.J."/>
            <person name="Thomas B.C."/>
            <person name="Singh A."/>
            <person name="Wilkins M.J."/>
            <person name="Karaoz U."/>
            <person name="Brodie E.L."/>
            <person name="Williams K.H."/>
            <person name="Hubbard S.S."/>
            <person name="Banfield J.F."/>
        </authorList>
    </citation>
    <scope>NUCLEOTIDE SEQUENCE [LARGE SCALE GENOMIC DNA]</scope>
</reference>
<comment type="similarity">
    <text evidence="1">Belongs to the aspartokinase family.</text>
</comment>
<dbReference type="PANTHER" id="PTHR21499">
    <property type="entry name" value="ASPARTATE KINASE"/>
    <property type="match status" value="1"/>
</dbReference>
<evidence type="ECO:0000259" key="8">
    <source>
        <dbReference type="Pfam" id="PF22468"/>
    </source>
</evidence>
<evidence type="ECO:0000313" key="9">
    <source>
        <dbReference type="EMBL" id="OGD17597.1"/>
    </source>
</evidence>
<proteinExistence type="inferred from homology"/>
<dbReference type="STRING" id="1797291.A2V47_03045"/>
<dbReference type="EMBL" id="MEYH01000002">
    <property type="protein sequence ID" value="OGD17597.1"/>
    <property type="molecule type" value="Genomic_DNA"/>
</dbReference>
<evidence type="ECO:0000256" key="7">
    <source>
        <dbReference type="ARBA" id="ARBA00047872"/>
    </source>
</evidence>
<evidence type="ECO:0000256" key="6">
    <source>
        <dbReference type="ARBA" id="ARBA00022840"/>
    </source>
</evidence>
<evidence type="ECO:0000256" key="2">
    <source>
        <dbReference type="ARBA" id="ARBA00013059"/>
    </source>
</evidence>
<keyword evidence="6" id="KW-0067">ATP-binding</keyword>
<evidence type="ECO:0000256" key="5">
    <source>
        <dbReference type="ARBA" id="ARBA00022777"/>
    </source>
</evidence>
<gene>
    <name evidence="9" type="ORF">A2V47_03045</name>
</gene>
<dbReference type="GO" id="GO:0009090">
    <property type="term" value="P:homoserine biosynthetic process"/>
    <property type="evidence" value="ECO:0007669"/>
    <property type="project" value="TreeGrafter"/>
</dbReference>
<dbReference type="SUPFAM" id="SSF55021">
    <property type="entry name" value="ACT-like"/>
    <property type="match status" value="1"/>
</dbReference>
<comment type="catalytic activity">
    <reaction evidence="7">
        <text>L-aspartate + ATP = 4-phospho-L-aspartate + ADP</text>
        <dbReference type="Rhea" id="RHEA:23776"/>
        <dbReference type="ChEBI" id="CHEBI:29991"/>
        <dbReference type="ChEBI" id="CHEBI:30616"/>
        <dbReference type="ChEBI" id="CHEBI:57535"/>
        <dbReference type="ChEBI" id="CHEBI:456216"/>
        <dbReference type="EC" id="2.7.2.4"/>
    </reaction>
</comment>
<evidence type="ECO:0000256" key="1">
    <source>
        <dbReference type="ARBA" id="ARBA00010122"/>
    </source>
</evidence>
<dbReference type="InterPro" id="IPR054352">
    <property type="entry name" value="ACT_Aspartokinase"/>
</dbReference>